<organism evidence="4 5">
    <name type="scientific">Calicophoron daubneyi</name>
    <name type="common">Rumen fluke</name>
    <name type="synonym">Paramphistomum daubneyi</name>
    <dbReference type="NCBI Taxonomy" id="300641"/>
    <lineage>
        <taxon>Eukaryota</taxon>
        <taxon>Metazoa</taxon>
        <taxon>Spiralia</taxon>
        <taxon>Lophotrochozoa</taxon>
        <taxon>Platyhelminthes</taxon>
        <taxon>Trematoda</taxon>
        <taxon>Digenea</taxon>
        <taxon>Plagiorchiida</taxon>
        <taxon>Pronocephalata</taxon>
        <taxon>Paramphistomoidea</taxon>
        <taxon>Paramphistomidae</taxon>
        <taxon>Calicophoron</taxon>
    </lineage>
</organism>
<feature type="transmembrane region" description="Helical" evidence="2">
    <location>
        <begin position="515"/>
        <end position="538"/>
    </location>
</feature>
<dbReference type="AlphaFoldDB" id="A0AAV2T9T8"/>
<feature type="region of interest" description="Disordered" evidence="1">
    <location>
        <begin position="543"/>
        <end position="638"/>
    </location>
</feature>
<feature type="compositionally biased region" description="Polar residues" evidence="1">
    <location>
        <begin position="662"/>
        <end position="679"/>
    </location>
</feature>
<sequence length="770" mass="84705">MHCFPWLVLATLWTVVDGGQVESVSVYPTEQFPIELGQSVKWTFTPRGGSEYHPDSFIGFELGNEKAYRAKRTGCSGPLEKYFSCTYKADNEVIVTFTPTEEHYGLELRIIYYKNLEALWLGTPPLLRETIQLTKQPSYVNLEMKLKEASRYTQNVPTELQLEPPVFLTGSHARIECSSDGSLPPVPISFSIECPPPPTAVVEHDRVTQAKQSLSYERFYRTYGFRSPPTLADLAPYVARKNADQVLRLGHVSVGKDNKTLRATLSITEKAHDCHVVCRLAGKENRLRLTVYYPTTISYLLPRPRDGYIQVGSEITCYADGHPPPMLSLRLAQPLRPPKPLTREELETLQQVGRIPKLDEEDPITREMTLADSGLDLIPQQLSSPPNSEAKEENAVASSGTLNEVPFAKQERWFNGNDKQPYEDAKRIPGLGLSTVERHRQLGLNPNEYSIQGATFRLAPNATPGVELVLTCTARNVLPGDTTFLGLNGTITRTRFVVAGVPVSAQYIAISYTSLAVSLGVCACVLLILLVIIAAMLLQRRRQGQGPGVGGGRERLANGTKKPKSYVKEPLTKNQSANRPGSPSARLIGHPSADHSGQDRMLRETSFPTSDKPDYVYDPVCIPSSESRMGTGRQSGFTQHDSENLQYAELSFDQSALPGHGANSQTVSLRGRGASSSMTLFGPRPKAAQPPSSFGASVPQGLNIGGARSALSYSPPSPDRPGPQDESSHYTEIVGFMQPKAYSSQLVLQQQHEATQALLAMQQNKPREFV</sequence>
<evidence type="ECO:0000313" key="4">
    <source>
        <dbReference type="EMBL" id="CAL5133925.1"/>
    </source>
</evidence>
<keyword evidence="3" id="KW-0732">Signal</keyword>
<name>A0AAV2T9T8_CALDB</name>
<comment type="caution">
    <text evidence="4">The sequence shown here is derived from an EMBL/GenBank/DDBJ whole genome shotgun (WGS) entry which is preliminary data.</text>
</comment>
<protein>
    <submittedName>
        <fullName evidence="4">Uncharacterized protein</fullName>
    </submittedName>
</protein>
<dbReference type="EMBL" id="CAXLJL010000168">
    <property type="protein sequence ID" value="CAL5133925.1"/>
    <property type="molecule type" value="Genomic_DNA"/>
</dbReference>
<accession>A0AAV2T9T8</accession>
<evidence type="ECO:0000256" key="3">
    <source>
        <dbReference type="SAM" id="SignalP"/>
    </source>
</evidence>
<gene>
    <name evidence="4" type="ORF">CDAUBV1_LOCUS7140</name>
</gene>
<feature type="chain" id="PRO_5043797195" evidence="3">
    <location>
        <begin position="19"/>
        <end position="770"/>
    </location>
</feature>
<keyword evidence="2" id="KW-0472">Membrane</keyword>
<dbReference type="Proteomes" id="UP001497525">
    <property type="component" value="Unassembled WGS sequence"/>
</dbReference>
<evidence type="ECO:0000256" key="1">
    <source>
        <dbReference type="SAM" id="MobiDB-lite"/>
    </source>
</evidence>
<feature type="signal peptide" evidence="3">
    <location>
        <begin position="1"/>
        <end position="18"/>
    </location>
</feature>
<feature type="compositionally biased region" description="Basic and acidic residues" evidence="1">
    <location>
        <begin position="592"/>
        <end position="603"/>
    </location>
</feature>
<reference evidence="4" key="1">
    <citation type="submission" date="2024-06" db="EMBL/GenBank/DDBJ databases">
        <authorList>
            <person name="Liu X."/>
            <person name="Lenzi L."/>
            <person name="Haldenby T S."/>
            <person name="Uol C."/>
        </authorList>
    </citation>
    <scope>NUCLEOTIDE SEQUENCE</scope>
</reference>
<feature type="region of interest" description="Disordered" evidence="1">
    <location>
        <begin position="656"/>
        <end position="729"/>
    </location>
</feature>
<keyword evidence="2" id="KW-0812">Transmembrane</keyword>
<proteinExistence type="predicted"/>
<feature type="compositionally biased region" description="Polar residues" evidence="1">
    <location>
        <begin position="572"/>
        <end position="581"/>
    </location>
</feature>
<evidence type="ECO:0000256" key="2">
    <source>
        <dbReference type="SAM" id="Phobius"/>
    </source>
</evidence>
<feature type="compositionally biased region" description="Polar residues" evidence="1">
    <location>
        <begin position="624"/>
        <end position="638"/>
    </location>
</feature>
<keyword evidence="2" id="KW-1133">Transmembrane helix</keyword>
<evidence type="ECO:0000313" key="5">
    <source>
        <dbReference type="Proteomes" id="UP001497525"/>
    </source>
</evidence>